<dbReference type="EMBL" id="SJPX01000001">
    <property type="protein sequence ID" value="TWU57096.1"/>
    <property type="molecule type" value="Genomic_DNA"/>
</dbReference>
<evidence type="ECO:0000313" key="14">
    <source>
        <dbReference type="EMBL" id="TWU57096.1"/>
    </source>
</evidence>
<evidence type="ECO:0000256" key="5">
    <source>
        <dbReference type="ARBA" id="ARBA00022692"/>
    </source>
</evidence>
<evidence type="ECO:0000256" key="8">
    <source>
        <dbReference type="ARBA" id="ARBA00022833"/>
    </source>
</evidence>
<dbReference type="GO" id="GO:0016020">
    <property type="term" value="C:membrane"/>
    <property type="evidence" value="ECO:0007669"/>
    <property type="project" value="UniProtKB-SubCell"/>
</dbReference>
<keyword evidence="4" id="KW-0645">Protease</keyword>
<keyword evidence="7" id="KW-0378">Hydrolase</keyword>
<comment type="caution">
    <text evidence="14">The sequence shown here is derived from an EMBL/GenBank/DDBJ whole genome shotgun (WGS) entry which is preliminary data.</text>
</comment>
<dbReference type="GO" id="GO:0046872">
    <property type="term" value="F:metal ion binding"/>
    <property type="evidence" value="ECO:0007669"/>
    <property type="project" value="UniProtKB-KW"/>
</dbReference>
<keyword evidence="10" id="KW-0482">Metalloprotease</keyword>
<reference evidence="14 15" key="1">
    <citation type="submission" date="2019-02" db="EMBL/GenBank/DDBJ databases">
        <title>Deep-cultivation of Planctomycetes and their phenomic and genomic characterization uncovers novel biology.</title>
        <authorList>
            <person name="Wiegand S."/>
            <person name="Jogler M."/>
            <person name="Boedeker C."/>
            <person name="Pinto D."/>
            <person name="Vollmers J."/>
            <person name="Rivas-Marin E."/>
            <person name="Kohn T."/>
            <person name="Peeters S.H."/>
            <person name="Heuer A."/>
            <person name="Rast P."/>
            <person name="Oberbeckmann S."/>
            <person name="Bunk B."/>
            <person name="Jeske O."/>
            <person name="Meyerdierks A."/>
            <person name="Storesund J.E."/>
            <person name="Kallscheuer N."/>
            <person name="Luecker S."/>
            <person name="Lage O.M."/>
            <person name="Pohl T."/>
            <person name="Merkel B.J."/>
            <person name="Hornburger P."/>
            <person name="Mueller R.-W."/>
            <person name="Bruemmer F."/>
            <person name="Labrenz M."/>
            <person name="Spormann A.M."/>
            <person name="Op Den Camp H."/>
            <person name="Overmann J."/>
            <person name="Amann R."/>
            <person name="Jetten M.S.M."/>
            <person name="Mascher T."/>
            <person name="Medema M.H."/>
            <person name="Devos D.P."/>
            <person name="Kaster A.-K."/>
            <person name="Ovreas L."/>
            <person name="Rohde M."/>
            <person name="Galperin M.Y."/>
            <person name="Jogler C."/>
        </authorList>
    </citation>
    <scope>NUCLEOTIDE SEQUENCE [LARGE SCALE GENOMIC DNA]</scope>
    <source>
        <strain evidence="14 15">Poly59</strain>
    </source>
</reference>
<feature type="domain" description="Peptidase M50" evidence="13">
    <location>
        <begin position="3"/>
        <end position="57"/>
    </location>
</feature>
<comment type="cofactor">
    <cofactor evidence="1">
        <name>Zn(2+)</name>
        <dbReference type="ChEBI" id="CHEBI:29105"/>
    </cofactor>
</comment>
<dbReference type="GO" id="GO:0006508">
    <property type="term" value="P:proteolysis"/>
    <property type="evidence" value="ECO:0007669"/>
    <property type="project" value="UniProtKB-KW"/>
</dbReference>
<protein>
    <submittedName>
        <fullName evidence="14">Peptidase family M50</fullName>
    </submittedName>
</protein>
<evidence type="ECO:0000256" key="12">
    <source>
        <dbReference type="SAM" id="Phobius"/>
    </source>
</evidence>
<dbReference type="InterPro" id="IPR008915">
    <property type="entry name" value="Peptidase_M50"/>
</dbReference>
<feature type="transmembrane region" description="Helical" evidence="12">
    <location>
        <begin position="6"/>
        <end position="24"/>
    </location>
</feature>
<feature type="transmembrane region" description="Helical" evidence="12">
    <location>
        <begin position="45"/>
        <end position="64"/>
    </location>
</feature>
<dbReference type="AlphaFoldDB" id="A0A5C6FA77"/>
<evidence type="ECO:0000256" key="9">
    <source>
        <dbReference type="ARBA" id="ARBA00022989"/>
    </source>
</evidence>
<evidence type="ECO:0000256" key="4">
    <source>
        <dbReference type="ARBA" id="ARBA00022670"/>
    </source>
</evidence>
<evidence type="ECO:0000256" key="2">
    <source>
        <dbReference type="ARBA" id="ARBA00004141"/>
    </source>
</evidence>
<keyword evidence="15" id="KW-1185">Reference proteome</keyword>
<evidence type="ECO:0000313" key="15">
    <source>
        <dbReference type="Proteomes" id="UP000317977"/>
    </source>
</evidence>
<evidence type="ECO:0000259" key="13">
    <source>
        <dbReference type="Pfam" id="PF02163"/>
    </source>
</evidence>
<accession>A0A5C6FA77</accession>
<evidence type="ECO:0000256" key="6">
    <source>
        <dbReference type="ARBA" id="ARBA00022723"/>
    </source>
</evidence>
<dbReference type="Proteomes" id="UP000317977">
    <property type="component" value="Unassembled WGS sequence"/>
</dbReference>
<evidence type="ECO:0000256" key="1">
    <source>
        <dbReference type="ARBA" id="ARBA00001947"/>
    </source>
</evidence>
<keyword evidence="5 12" id="KW-0812">Transmembrane</keyword>
<organism evidence="14 15">
    <name type="scientific">Rubripirellula reticaptiva</name>
    <dbReference type="NCBI Taxonomy" id="2528013"/>
    <lineage>
        <taxon>Bacteria</taxon>
        <taxon>Pseudomonadati</taxon>
        <taxon>Planctomycetota</taxon>
        <taxon>Planctomycetia</taxon>
        <taxon>Pirellulales</taxon>
        <taxon>Pirellulaceae</taxon>
        <taxon>Rubripirellula</taxon>
    </lineage>
</organism>
<dbReference type="Pfam" id="PF02163">
    <property type="entry name" value="Peptidase_M50"/>
    <property type="match status" value="1"/>
</dbReference>
<keyword evidence="11 12" id="KW-0472">Membrane</keyword>
<gene>
    <name evidence="14" type="ORF">Poly59_00010</name>
</gene>
<evidence type="ECO:0000256" key="11">
    <source>
        <dbReference type="ARBA" id="ARBA00023136"/>
    </source>
</evidence>
<evidence type="ECO:0000256" key="7">
    <source>
        <dbReference type="ARBA" id="ARBA00022801"/>
    </source>
</evidence>
<sequence length="195" mass="20495">MIGFLSKLAWVNVALVVFNMIPAFPMDGGRVLRAMLALAMPYRSATRVAVGVGRFAAVGLGLVGLMTGNFLLVFVAGFVFLAAGAELAIANRTSGEVPMPAKSTLLDASGREIAPIPSQSLPVVSAQWNARNVLGWLSSDSVDEFLVSSQGVAVAIVRKCDLRQAVKNGMGSIPIERLLAGHFLPFRDAHSGTTA</sequence>
<comment type="similarity">
    <text evidence="3">Belongs to the peptidase M50B family.</text>
</comment>
<proteinExistence type="inferred from homology"/>
<name>A0A5C6FA77_9BACT</name>
<evidence type="ECO:0000256" key="10">
    <source>
        <dbReference type="ARBA" id="ARBA00023049"/>
    </source>
</evidence>
<keyword evidence="6" id="KW-0479">Metal-binding</keyword>
<keyword evidence="9 12" id="KW-1133">Transmembrane helix</keyword>
<dbReference type="GO" id="GO:0008237">
    <property type="term" value="F:metallopeptidase activity"/>
    <property type="evidence" value="ECO:0007669"/>
    <property type="project" value="UniProtKB-KW"/>
</dbReference>
<comment type="subcellular location">
    <subcellularLocation>
        <location evidence="2">Membrane</location>
        <topology evidence="2">Multi-pass membrane protein</topology>
    </subcellularLocation>
</comment>
<keyword evidence="8" id="KW-0862">Zinc</keyword>
<dbReference type="PANTHER" id="PTHR39188">
    <property type="entry name" value="MEMBRANE-ASSOCIATED ZINC METALLOPROTEASE M50B"/>
    <property type="match status" value="1"/>
</dbReference>
<evidence type="ECO:0000256" key="3">
    <source>
        <dbReference type="ARBA" id="ARBA00007931"/>
    </source>
</evidence>
<dbReference type="PANTHER" id="PTHR39188:SF3">
    <property type="entry name" value="STAGE IV SPORULATION PROTEIN FB"/>
    <property type="match status" value="1"/>
</dbReference>